<keyword evidence="2" id="KW-1185">Reference proteome</keyword>
<evidence type="ECO:0000313" key="1">
    <source>
        <dbReference type="EMBL" id="KAF8777523.1"/>
    </source>
</evidence>
<accession>A0A8T0ENP5</accession>
<comment type="caution">
    <text evidence="1">The sequence shown here is derived from an EMBL/GenBank/DDBJ whole genome shotgun (WGS) entry which is preliminary data.</text>
</comment>
<gene>
    <name evidence="1" type="ORF">HNY73_014375</name>
</gene>
<proteinExistence type="predicted"/>
<name>A0A8T0ENP5_ARGBR</name>
<reference evidence="1" key="2">
    <citation type="submission" date="2020-06" db="EMBL/GenBank/DDBJ databases">
        <authorList>
            <person name="Sheffer M."/>
        </authorList>
    </citation>
    <scope>NUCLEOTIDE SEQUENCE</scope>
</reference>
<dbReference type="Proteomes" id="UP000807504">
    <property type="component" value="Unassembled WGS sequence"/>
</dbReference>
<protein>
    <submittedName>
        <fullName evidence="1">Uncharacterized protein</fullName>
    </submittedName>
</protein>
<dbReference type="EMBL" id="JABXBU010002072">
    <property type="protein sequence ID" value="KAF8777523.1"/>
    <property type="molecule type" value="Genomic_DNA"/>
</dbReference>
<organism evidence="1 2">
    <name type="scientific">Argiope bruennichi</name>
    <name type="common">Wasp spider</name>
    <name type="synonym">Aranea bruennichi</name>
    <dbReference type="NCBI Taxonomy" id="94029"/>
    <lineage>
        <taxon>Eukaryota</taxon>
        <taxon>Metazoa</taxon>
        <taxon>Ecdysozoa</taxon>
        <taxon>Arthropoda</taxon>
        <taxon>Chelicerata</taxon>
        <taxon>Arachnida</taxon>
        <taxon>Araneae</taxon>
        <taxon>Araneomorphae</taxon>
        <taxon>Entelegynae</taxon>
        <taxon>Araneoidea</taxon>
        <taxon>Araneidae</taxon>
        <taxon>Argiope</taxon>
    </lineage>
</organism>
<dbReference type="AlphaFoldDB" id="A0A8T0ENP5"/>
<evidence type="ECO:0000313" key="2">
    <source>
        <dbReference type="Proteomes" id="UP000807504"/>
    </source>
</evidence>
<reference evidence="1" key="1">
    <citation type="journal article" date="2020" name="bioRxiv">
        <title>Chromosome-level reference genome of the European wasp spider Argiope bruennichi: a resource for studies on range expansion and evolutionary adaptation.</title>
        <authorList>
            <person name="Sheffer M.M."/>
            <person name="Hoppe A."/>
            <person name="Krehenwinkel H."/>
            <person name="Uhl G."/>
            <person name="Kuss A.W."/>
            <person name="Jensen L."/>
            <person name="Jensen C."/>
            <person name="Gillespie R.G."/>
            <person name="Hoff K.J."/>
            <person name="Prost S."/>
        </authorList>
    </citation>
    <scope>NUCLEOTIDE SEQUENCE</scope>
</reference>
<sequence length="244" mass="28529">MSTARDFFPERGAWPGRSFGEMPFSRSKFLDVTSCWELDLGGKAVGRSRSSDLWFLWMTVVFTKRDGKRRLQLSLIHDSEWIFRSRFAFQDLQKLRKSVASFLVSRYFSEKWYPTRPTHLPHPFESINSSSHQTREWTWGEDRVGKNIPFQQQQHTMRRKSPVRCFTKEKADCLPAGLQQLSITRNALCSGLLCRKMPFPQSEDLILNPIFSAHPHPPRPPSGQERLSFDVIFPWEICETEEES</sequence>